<dbReference type="InterPro" id="IPR011029">
    <property type="entry name" value="DEATH-like_dom_sf"/>
</dbReference>
<dbReference type="PANTHER" id="PTHR48169">
    <property type="entry name" value="DED DOMAIN-CONTAINING PROTEIN"/>
    <property type="match status" value="1"/>
</dbReference>
<dbReference type="EMBL" id="CACRXK020003355">
    <property type="protein sequence ID" value="CAB3998443.1"/>
    <property type="molecule type" value="Genomic_DNA"/>
</dbReference>
<dbReference type="SUPFAM" id="SSF54236">
    <property type="entry name" value="Ubiquitin-like"/>
    <property type="match status" value="1"/>
</dbReference>
<accession>A0A7D9I1B5</accession>
<keyword evidence="3" id="KW-1185">Reference proteome</keyword>
<dbReference type="PROSITE" id="PS50168">
    <property type="entry name" value="DED"/>
    <property type="match status" value="1"/>
</dbReference>
<evidence type="ECO:0000313" key="2">
    <source>
        <dbReference type="EMBL" id="CAB3998443.1"/>
    </source>
</evidence>
<dbReference type="OrthoDB" id="10053230at2759"/>
<protein>
    <submittedName>
        <fullName evidence="2">Uncharacterized protein</fullName>
    </submittedName>
</protein>
<dbReference type="SUPFAM" id="SSF47986">
    <property type="entry name" value="DEATH domain"/>
    <property type="match status" value="1"/>
</dbReference>
<dbReference type="AlphaFoldDB" id="A0A7D9I1B5"/>
<keyword evidence="1" id="KW-0053">Apoptosis</keyword>
<comment type="caution">
    <text evidence="2">The sequence shown here is derived from an EMBL/GenBank/DDBJ whole genome shotgun (WGS) entry which is preliminary data.</text>
</comment>
<organism evidence="2 3">
    <name type="scientific">Paramuricea clavata</name>
    <name type="common">Red gorgonian</name>
    <name type="synonym">Violescent sea-whip</name>
    <dbReference type="NCBI Taxonomy" id="317549"/>
    <lineage>
        <taxon>Eukaryota</taxon>
        <taxon>Metazoa</taxon>
        <taxon>Cnidaria</taxon>
        <taxon>Anthozoa</taxon>
        <taxon>Octocorallia</taxon>
        <taxon>Malacalcyonacea</taxon>
        <taxon>Plexauridae</taxon>
        <taxon>Paramuricea</taxon>
    </lineage>
</organism>
<dbReference type="InterPro" id="IPR001875">
    <property type="entry name" value="DED_dom"/>
</dbReference>
<dbReference type="GO" id="GO:0006915">
    <property type="term" value="P:apoptotic process"/>
    <property type="evidence" value="ECO:0007669"/>
    <property type="project" value="UniProtKB-KW"/>
</dbReference>
<name>A0A7D9I1B5_PARCT</name>
<reference evidence="2" key="1">
    <citation type="submission" date="2020-04" db="EMBL/GenBank/DDBJ databases">
        <authorList>
            <person name="Alioto T."/>
            <person name="Alioto T."/>
            <person name="Gomez Garrido J."/>
        </authorList>
    </citation>
    <scope>NUCLEOTIDE SEQUENCE</scope>
    <source>
        <strain evidence="2">A484AB</strain>
    </source>
</reference>
<gene>
    <name evidence="2" type="ORF">PACLA_8A028308</name>
</gene>
<dbReference type="Gene3D" id="1.10.533.10">
    <property type="entry name" value="Death Domain, Fas"/>
    <property type="match status" value="1"/>
</dbReference>
<dbReference type="CDD" id="cd00045">
    <property type="entry name" value="DED"/>
    <property type="match status" value="1"/>
</dbReference>
<dbReference type="PANTHER" id="PTHR48169:SF7">
    <property type="entry name" value="CASPASE 10"/>
    <property type="match status" value="1"/>
</dbReference>
<dbReference type="InterPro" id="IPR029071">
    <property type="entry name" value="Ubiquitin-like_domsf"/>
</dbReference>
<dbReference type="Proteomes" id="UP001152795">
    <property type="component" value="Unassembled WGS sequence"/>
</dbReference>
<proteinExistence type="predicted"/>
<sequence length="377" mass="41993">MNQDSETFRGLMLYIANELTLADRVDLAYYFKIPAGKRKALCEIPSGLFEELERRGHIGPGNLEFLQKSLKKIWRQDLACEVENFDSSRKSRLRSKSVNYVESSGYRLGIDGGEHLVNDEGDDYVHLQSGQSYELVLNNFNSHRCKCKVKIDGRVIFPGLVIEAGDEFTLDRPSNTDGQFKFFAVRDAPPDSGIDQRNIEENGCIQVTFTPEVAKMKITCYTGESEVRLATCSLTMTDIEFHQSISSLFSCDAATVLINGWKPLNKLNKKLVDYGIKDGSRVIIKFGLVGGGTAPNDAKAERSENNSSAPIEWIPGATTMQGQSEQTFEDVLDFVPNSETREVALHLRLVARADETPIRSNGKCTPFILGNRHAPPV</sequence>
<evidence type="ECO:0000256" key="1">
    <source>
        <dbReference type="ARBA" id="ARBA00022703"/>
    </source>
</evidence>
<dbReference type="GO" id="GO:0042981">
    <property type="term" value="P:regulation of apoptotic process"/>
    <property type="evidence" value="ECO:0007669"/>
    <property type="project" value="InterPro"/>
</dbReference>
<dbReference type="Pfam" id="PF01335">
    <property type="entry name" value="DED"/>
    <property type="match status" value="1"/>
</dbReference>
<evidence type="ECO:0000313" key="3">
    <source>
        <dbReference type="Proteomes" id="UP001152795"/>
    </source>
</evidence>